<gene>
    <name evidence="1" type="primary">jg11621</name>
    <name evidence="1" type="ORF">PAEG_LOCUS6485</name>
</gene>
<dbReference type="EMBL" id="CAKXAJ010019919">
    <property type="protein sequence ID" value="CAH2219405.1"/>
    <property type="molecule type" value="Genomic_DNA"/>
</dbReference>
<sequence length="125" mass="14462">MYIGGEEPVWSSNVKRGISANFQLKSETNDGYAEEPCLYHSYCNTKYVVLGNTVRKYLSSLDRYHKTFPERWSSVPWMMNDHRYALESVTTAERVYELNNKGLSSMTMNGAFQYRTNGHVLSVRT</sequence>
<dbReference type="AlphaFoldDB" id="A0A8S4QZN6"/>
<proteinExistence type="predicted"/>
<feature type="non-terminal residue" evidence="1">
    <location>
        <position position="1"/>
    </location>
</feature>
<name>A0A8S4QZN6_9NEOP</name>
<reference evidence="1" key="1">
    <citation type="submission" date="2022-03" db="EMBL/GenBank/DDBJ databases">
        <authorList>
            <person name="Lindestad O."/>
        </authorList>
    </citation>
    <scope>NUCLEOTIDE SEQUENCE</scope>
</reference>
<accession>A0A8S4QZN6</accession>
<dbReference type="OrthoDB" id="5956066at2759"/>
<evidence type="ECO:0000313" key="2">
    <source>
        <dbReference type="Proteomes" id="UP000838756"/>
    </source>
</evidence>
<protein>
    <submittedName>
        <fullName evidence="1">Jg11621 protein</fullName>
    </submittedName>
</protein>
<dbReference type="GO" id="GO:0005319">
    <property type="term" value="F:lipid transporter activity"/>
    <property type="evidence" value="ECO:0007669"/>
    <property type="project" value="InterPro"/>
</dbReference>
<dbReference type="Proteomes" id="UP000838756">
    <property type="component" value="Unassembled WGS sequence"/>
</dbReference>
<dbReference type="InterPro" id="IPR015816">
    <property type="entry name" value="Vitellinogen_b-sht_N"/>
</dbReference>
<evidence type="ECO:0000313" key="1">
    <source>
        <dbReference type="EMBL" id="CAH2219405.1"/>
    </source>
</evidence>
<dbReference type="Gene3D" id="2.30.230.10">
    <property type="entry name" value="Lipovitellin, beta-sheet shell regions, chain A"/>
    <property type="match status" value="1"/>
</dbReference>
<organism evidence="1 2">
    <name type="scientific">Pararge aegeria aegeria</name>
    <dbReference type="NCBI Taxonomy" id="348720"/>
    <lineage>
        <taxon>Eukaryota</taxon>
        <taxon>Metazoa</taxon>
        <taxon>Ecdysozoa</taxon>
        <taxon>Arthropoda</taxon>
        <taxon>Hexapoda</taxon>
        <taxon>Insecta</taxon>
        <taxon>Pterygota</taxon>
        <taxon>Neoptera</taxon>
        <taxon>Endopterygota</taxon>
        <taxon>Lepidoptera</taxon>
        <taxon>Glossata</taxon>
        <taxon>Ditrysia</taxon>
        <taxon>Papilionoidea</taxon>
        <taxon>Nymphalidae</taxon>
        <taxon>Satyrinae</taxon>
        <taxon>Satyrini</taxon>
        <taxon>Parargina</taxon>
        <taxon>Pararge</taxon>
    </lineage>
</organism>
<feature type="non-terminal residue" evidence="1">
    <location>
        <position position="125"/>
    </location>
</feature>
<comment type="caution">
    <text evidence="1">The sequence shown here is derived from an EMBL/GenBank/DDBJ whole genome shotgun (WGS) entry which is preliminary data.</text>
</comment>
<keyword evidence="2" id="KW-1185">Reference proteome</keyword>